<keyword evidence="2" id="KW-1003">Cell membrane</keyword>
<dbReference type="EMBL" id="DRXW01000072">
    <property type="protein sequence ID" value="HHR33527.1"/>
    <property type="molecule type" value="Genomic_DNA"/>
</dbReference>
<dbReference type="GO" id="GO:0005886">
    <property type="term" value="C:plasma membrane"/>
    <property type="evidence" value="ECO:0007669"/>
    <property type="project" value="UniProtKB-SubCell"/>
</dbReference>
<evidence type="ECO:0000259" key="7">
    <source>
        <dbReference type="Pfam" id="PF12698"/>
    </source>
</evidence>
<evidence type="ECO:0000256" key="4">
    <source>
        <dbReference type="ARBA" id="ARBA00022989"/>
    </source>
</evidence>
<comment type="caution">
    <text evidence="8">The sequence shown here is derived from an EMBL/GenBank/DDBJ whole genome shotgun (WGS) entry which is preliminary data.</text>
</comment>
<feature type="transmembrane region" description="Helical" evidence="6">
    <location>
        <begin position="282"/>
        <end position="301"/>
    </location>
</feature>
<feature type="transmembrane region" description="Helical" evidence="6">
    <location>
        <begin position="339"/>
        <end position="362"/>
    </location>
</feature>
<evidence type="ECO:0000256" key="5">
    <source>
        <dbReference type="ARBA" id="ARBA00023136"/>
    </source>
</evidence>
<keyword evidence="4 6" id="KW-1133">Transmembrane helix</keyword>
<evidence type="ECO:0000256" key="3">
    <source>
        <dbReference type="ARBA" id="ARBA00022692"/>
    </source>
</evidence>
<dbReference type="InterPro" id="IPR051449">
    <property type="entry name" value="ABC-2_transporter_component"/>
</dbReference>
<feature type="transmembrane region" description="Helical" evidence="6">
    <location>
        <begin position="18"/>
        <end position="39"/>
    </location>
</feature>
<gene>
    <name evidence="8" type="ORF">ENM46_01100</name>
</gene>
<feature type="domain" description="ABC-2 type transporter transmembrane" evidence="7">
    <location>
        <begin position="16"/>
        <end position="354"/>
    </location>
</feature>
<dbReference type="InterPro" id="IPR013525">
    <property type="entry name" value="ABC2_TM"/>
</dbReference>
<dbReference type="AlphaFoldDB" id="A0A7C5Y769"/>
<dbReference type="GO" id="GO:0140359">
    <property type="term" value="F:ABC-type transporter activity"/>
    <property type="evidence" value="ECO:0007669"/>
    <property type="project" value="InterPro"/>
</dbReference>
<feature type="transmembrane region" description="Helical" evidence="6">
    <location>
        <begin position="218"/>
        <end position="243"/>
    </location>
</feature>
<proteinExistence type="predicted"/>
<dbReference type="Pfam" id="PF12698">
    <property type="entry name" value="ABC2_membrane_3"/>
    <property type="match status" value="1"/>
</dbReference>
<accession>A0A7C5Y769</accession>
<evidence type="ECO:0000256" key="1">
    <source>
        <dbReference type="ARBA" id="ARBA00004651"/>
    </source>
</evidence>
<comment type="subcellular location">
    <subcellularLocation>
        <location evidence="1">Cell membrane</location>
        <topology evidence="1">Multi-pass membrane protein</topology>
    </subcellularLocation>
</comment>
<organism evidence="8">
    <name type="scientific">Fervidobacterium nodosum</name>
    <dbReference type="NCBI Taxonomy" id="2424"/>
    <lineage>
        <taxon>Bacteria</taxon>
        <taxon>Thermotogati</taxon>
        <taxon>Thermotogota</taxon>
        <taxon>Thermotogae</taxon>
        <taxon>Thermotogales</taxon>
        <taxon>Fervidobacteriaceae</taxon>
        <taxon>Fervidobacterium</taxon>
    </lineage>
</organism>
<keyword evidence="5 6" id="KW-0472">Membrane</keyword>
<dbReference type="PANTHER" id="PTHR30294">
    <property type="entry name" value="MEMBRANE COMPONENT OF ABC TRANSPORTER YHHJ-RELATED"/>
    <property type="match status" value="1"/>
</dbReference>
<feature type="transmembrane region" description="Helical" evidence="6">
    <location>
        <begin position="173"/>
        <end position="197"/>
    </location>
</feature>
<sequence>MQSILYEYKKLFSKPSTYIVLLFVPLAFVFISSVFFSSVNTTELSIGVYSKDKSPLSKFTVGVVVSLFRGGTIKYVDDKYESALKSGEINAVVVIPEDFTTSLFAGKKTTLRYIPSPVNTELAAAAYIVFRQMFEDLGGGPFFNPKVLREMYTATNVPAPELVTEKALDFSQAFAPSIIFIVTMFVGVVIGSGLISYEKELGIFKHLALSKVNIPVYFFLKLFVLFSISTLAGLISYFVFFFFGLKIPFIYFLILIPINALFYSSFGLLISTLLPNGISSNIVGSAFAIMFLLSSGTLVSINQVSESLRKFITSSVIYKSTYIIRNIQFFGVGEDVTKLIVKLLLFFVLLSILISILSILAIKIQLKPDYVP</sequence>
<reference evidence="8" key="1">
    <citation type="journal article" date="2020" name="mSystems">
        <title>Genome- and Community-Level Interaction Insights into Carbon Utilization and Element Cycling Functions of Hydrothermarchaeota in Hydrothermal Sediment.</title>
        <authorList>
            <person name="Zhou Z."/>
            <person name="Liu Y."/>
            <person name="Xu W."/>
            <person name="Pan J."/>
            <person name="Luo Z.H."/>
            <person name="Li M."/>
        </authorList>
    </citation>
    <scope>NUCLEOTIDE SEQUENCE [LARGE SCALE GENOMIC DNA]</scope>
    <source>
        <strain evidence="8">SpSt-1088</strain>
    </source>
</reference>
<keyword evidence="3 6" id="KW-0812">Transmembrane</keyword>
<evidence type="ECO:0000256" key="2">
    <source>
        <dbReference type="ARBA" id="ARBA00022475"/>
    </source>
</evidence>
<dbReference type="PANTHER" id="PTHR30294:SF29">
    <property type="entry name" value="MULTIDRUG ABC TRANSPORTER PERMEASE YBHS-RELATED"/>
    <property type="match status" value="1"/>
</dbReference>
<feature type="transmembrane region" description="Helical" evidence="6">
    <location>
        <begin position="249"/>
        <end position="270"/>
    </location>
</feature>
<protein>
    <submittedName>
        <fullName evidence="8">ABC transporter permease</fullName>
    </submittedName>
</protein>
<dbReference type="Gene3D" id="3.40.1710.10">
    <property type="entry name" value="abc type-2 transporter like domain"/>
    <property type="match status" value="1"/>
</dbReference>
<evidence type="ECO:0000256" key="6">
    <source>
        <dbReference type="SAM" id="Phobius"/>
    </source>
</evidence>
<evidence type="ECO:0000313" key="8">
    <source>
        <dbReference type="EMBL" id="HHR33527.1"/>
    </source>
</evidence>
<name>A0A7C5Y769_9BACT</name>